<dbReference type="KEGG" id="palo:E6C60_3049"/>
<proteinExistence type="predicted"/>
<protein>
    <submittedName>
        <fullName evidence="1">Uncharacterized protein</fullName>
    </submittedName>
</protein>
<accession>A0A4P8XPP9</accession>
<dbReference type="RefSeq" id="WP_138226583.1">
    <property type="nucleotide sequence ID" value="NZ_CP040396.1"/>
</dbReference>
<dbReference type="EMBL" id="CP040396">
    <property type="protein sequence ID" value="QCT03760.1"/>
    <property type="molecule type" value="Genomic_DNA"/>
</dbReference>
<gene>
    <name evidence="1" type="ORF">E6C60_3049</name>
</gene>
<reference evidence="1 2" key="1">
    <citation type="submission" date="2019-05" db="EMBL/GenBank/DDBJ databases">
        <authorList>
            <person name="Chen C."/>
        </authorList>
    </citation>
    <scope>NUCLEOTIDE SEQUENCE [LARGE SCALE GENOMIC DNA]</scope>
    <source>
        <strain evidence="1 2">HB172198</strain>
    </source>
</reference>
<dbReference type="AlphaFoldDB" id="A0A4P8XPP9"/>
<sequence length="88" mass="10283">MKNNQVKPSFEEIKITLEPDQRFFYQMESDGAIVLVDQIEIFAYAKQMILSGTHFAVDYEDKTIEKIEDRSHIVMETNMLHEVNDGEV</sequence>
<dbReference type="Proteomes" id="UP000300879">
    <property type="component" value="Chromosome"/>
</dbReference>
<keyword evidence="2" id="KW-1185">Reference proteome</keyword>
<evidence type="ECO:0000313" key="2">
    <source>
        <dbReference type="Proteomes" id="UP000300879"/>
    </source>
</evidence>
<organism evidence="1 2">
    <name type="scientific">Paenibacillus algicola</name>
    <dbReference type="NCBI Taxonomy" id="2565926"/>
    <lineage>
        <taxon>Bacteria</taxon>
        <taxon>Bacillati</taxon>
        <taxon>Bacillota</taxon>
        <taxon>Bacilli</taxon>
        <taxon>Bacillales</taxon>
        <taxon>Paenibacillaceae</taxon>
        <taxon>Paenibacillus</taxon>
    </lineage>
</organism>
<name>A0A4P8XPP9_9BACL</name>
<evidence type="ECO:0000313" key="1">
    <source>
        <dbReference type="EMBL" id="QCT03760.1"/>
    </source>
</evidence>
<dbReference type="OrthoDB" id="2624264at2"/>